<dbReference type="EMBL" id="FWXJ01000014">
    <property type="protein sequence ID" value="SMC73978.1"/>
    <property type="molecule type" value="Genomic_DNA"/>
</dbReference>
<dbReference type="GO" id="GO:0016787">
    <property type="term" value="F:hydrolase activity"/>
    <property type="evidence" value="ECO:0007669"/>
    <property type="project" value="UniProtKB-KW"/>
</dbReference>
<dbReference type="AlphaFoldDB" id="A0A1W2BN99"/>
<accession>A0A1W2BN99</accession>
<evidence type="ECO:0000313" key="2">
    <source>
        <dbReference type="EMBL" id="SMC73978.1"/>
    </source>
</evidence>
<organism evidence="2 3">
    <name type="scientific">Polynucleobacter kasalickyi</name>
    <dbReference type="NCBI Taxonomy" id="1938817"/>
    <lineage>
        <taxon>Bacteria</taxon>
        <taxon>Pseudomonadati</taxon>
        <taxon>Pseudomonadota</taxon>
        <taxon>Betaproteobacteria</taxon>
        <taxon>Burkholderiales</taxon>
        <taxon>Burkholderiaceae</taxon>
        <taxon>Polynucleobacter</taxon>
    </lineage>
</organism>
<evidence type="ECO:0000313" key="3">
    <source>
        <dbReference type="Proteomes" id="UP000192708"/>
    </source>
</evidence>
<dbReference type="STRING" id="1938817.SAMN06296008_11417"/>
<dbReference type="Proteomes" id="UP000192708">
    <property type="component" value="Unassembled WGS sequence"/>
</dbReference>
<dbReference type="Gene3D" id="3.20.20.140">
    <property type="entry name" value="Metal-dependent hydrolases"/>
    <property type="match status" value="1"/>
</dbReference>
<evidence type="ECO:0000259" key="1">
    <source>
        <dbReference type="Pfam" id="PF04909"/>
    </source>
</evidence>
<name>A0A1W2BN99_9BURK</name>
<proteinExistence type="predicted"/>
<dbReference type="Pfam" id="PF04909">
    <property type="entry name" value="Amidohydro_2"/>
    <property type="match status" value="1"/>
</dbReference>
<reference evidence="2 3" key="1">
    <citation type="submission" date="2017-04" db="EMBL/GenBank/DDBJ databases">
        <authorList>
            <person name="Afonso C.L."/>
            <person name="Miller P.J."/>
            <person name="Scott M.A."/>
            <person name="Spackman E."/>
            <person name="Goraichik I."/>
            <person name="Dimitrov K.M."/>
            <person name="Suarez D.L."/>
            <person name="Swayne D.E."/>
        </authorList>
    </citation>
    <scope>NUCLEOTIDE SEQUENCE [LARGE SCALE GENOMIC DNA]</scope>
    <source>
        <strain evidence="2 3">VK13</strain>
    </source>
</reference>
<gene>
    <name evidence="2" type="ORF">SAMN06296008_11417</name>
</gene>
<dbReference type="InterPro" id="IPR032466">
    <property type="entry name" value="Metal_Hydrolase"/>
</dbReference>
<keyword evidence="2" id="KW-0378">Hydrolase</keyword>
<dbReference type="InterPro" id="IPR006680">
    <property type="entry name" value="Amidohydro-rel"/>
</dbReference>
<dbReference type="SUPFAM" id="SSF51556">
    <property type="entry name" value="Metallo-dependent hydrolases"/>
    <property type="match status" value="1"/>
</dbReference>
<keyword evidence="3" id="KW-1185">Reference proteome</keyword>
<feature type="domain" description="Amidohydrolase-related" evidence="1">
    <location>
        <begin position="3"/>
        <end position="77"/>
    </location>
</feature>
<sequence>MKKLPTEYVKQIYFDTLVFTGESLRHLAAEVGPSQLMIGPDWPIPWEEDPVGHIMNTPELSDDDRYNILGANAIQCLNLKI</sequence>
<protein>
    <submittedName>
        <fullName evidence="2">Amidohydrolase</fullName>
    </submittedName>
</protein>